<dbReference type="InterPro" id="IPR049311">
    <property type="entry name" value="GIY_YIG_cat"/>
</dbReference>
<reference evidence="2 3" key="1">
    <citation type="submission" date="2019-09" db="EMBL/GenBank/DDBJ databases">
        <title>Genomes of family Cryomorphaceae.</title>
        <authorList>
            <person name="Bowman J.P."/>
        </authorList>
    </citation>
    <scope>NUCLEOTIDE SEQUENCE [LARGE SCALE GENOMIC DNA]</scope>
    <source>
        <strain evidence="2 3">LMG 25704</strain>
    </source>
</reference>
<dbReference type="InterPro" id="IPR035901">
    <property type="entry name" value="GIY-YIG_endonuc_sf"/>
</dbReference>
<dbReference type="RefSeq" id="WP_151667518.1">
    <property type="nucleotide sequence ID" value="NZ_WBVO01000006.1"/>
</dbReference>
<dbReference type="Proteomes" id="UP000468650">
    <property type="component" value="Unassembled WGS sequence"/>
</dbReference>
<gene>
    <name evidence="2" type="ORF">F8C67_09050</name>
</gene>
<dbReference type="InterPro" id="IPR000305">
    <property type="entry name" value="GIY-YIG_endonuc"/>
</dbReference>
<evidence type="ECO:0000259" key="1">
    <source>
        <dbReference type="PROSITE" id="PS50164"/>
    </source>
</evidence>
<name>A0A6N6RI98_9FLAO</name>
<dbReference type="Pfam" id="PF20815">
    <property type="entry name" value="GIY_YIG_2"/>
    <property type="match status" value="1"/>
</dbReference>
<dbReference type="CDD" id="cd00719">
    <property type="entry name" value="GIY-YIG_SF"/>
    <property type="match status" value="1"/>
</dbReference>
<feature type="domain" description="GIY-YIG" evidence="1">
    <location>
        <begin position="169"/>
        <end position="274"/>
    </location>
</feature>
<organism evidence="2 3">
    <name type="scientific">Phaeocystidibacter luteus</name>
    <dbReference type="NCBI Taxonomy" id="911197"/>
    <lineage>
        <taxon>Bacteria</taxon>
        <taxon>Pseudomonadati</taxon>
        <taxon>Bacteroidota</taxon>
        <taxon>Flavobacteriia</taxon>
        <taxon>Flavobacteriales</taxon>
        <taxon>Phaeocystidibacteraceae</taxon>
        <taxon>Phaeocystidibacter</taxon>
    </lineage>
</organism>
<evidence type="ECO:0000313" key="2">
    <source>
        <dbReference type="EMBL" id="KAB2810017.1"/>
    </source>
</evidence>
<comment type="caution">
    <text evidence="2">The sequence shown here is derived from an EMBL/GenBank/DDBJ whole genome shotgun (WGS) entry which is preliminary data.</text>
</comment>
<sequence length="275" mass="31816">MKWESIQNNSDEILASGLDLLRKSGKFRFEEVMDDRQGNYLVSSQGFNYVGEARCLAQRIRQHSKPKTSTFYKNYLKLSVDRNLRPIEQFRVQLLPNTLGRKEVEEFGIVNIPANLNRFQLGKRDVFSKKVTKILWEEVQSSASGLIRDGAKKISSLPEQSWEAATVAPVPGIYVVEHKKHGVVYIGESSNVYDRWVTHSSRTYFSALRRSVATQIFDFELYSKNGKKKYLLDNQDYAVSMFLKQCSFKFMPVKLGRYELEEFLIMTISPKLNIK</sequence>
<dbReference type="AlphaFoldDB" id="A0A6N6RI98"/>
<keyword evidence="3" id="KW-1185">Reference proteome</keyword>
<evidence type="ECO:0000313" key="3">
    <source>
        <dbReference type="Proteomes" id="UP000468650"/>
    </source>
</evidence>
<proteinExistence type="predicted"/>
<dbReference type="PROSITE" id="PS50164">
    <property type="entry name" value="GIY_YIG"/>
    <property type="match status" value="1"/>
</dbReference>
<protein>
    <submittedName>
        <fullName evidence="2">GIY-YIG nuclease family protein</fullName>
    </submittedName>
</protein>
<accession>A0A6N6RI98</accession>
<dbReference type="EMBL" id="WBVO01000006">
    <property type="protein sequence ID" value="KAB2810017.1"/>
    <property type="molecule type" value="Genomic_DNA"/>
</dbReference>
<dbReference type="OrthoDB" id="1432299at2"/>
<dbReference type="SUPFAM" id="SSF82771">
    <property type="entry name" value="GIY-YIG endonuclease"/>
    <property type="match status" value="1"/>
</dbReference>